<dbReference type="AlphaFoldDB" id="A0A1B1AJZ0"/>
<accession>A0A1B1AJZ0</accession>
<dbReference type="KEGG" id="cbot:ATE48_13675"/>
<dbReference type="STRING" id="1759059.ATE48_13675"/>
<evidence type="ECO:0000313" key="1">
    <source>
        <dbReference type="EMBL" id="ANP46889.1"/>
    </source>
</evidence>
<protein>
    <submittedName>
        <fullName evidence="1">Uncharacterized protein</fullName>
    </submittedName>
</protein>
<dbReference type="RefSeq" id="WP_066772408.1">
    <property type="nucleotide sequence ID" value="NZ_CP013244.1"/>
</dbReference>
<dbReference type="Proteomes" id="UP000092498">
    <property type="component" value="Chromosome"/>
</dbReference>
<gene>
    <name evidence="1" type="ORF">ATE48_13675</name>
</gene>
<reference evidence="1 2" key="1">
    <citation type="submission" date="2015-11" db="EMBL/GenBank/DDBJ databases">
        <title>Whole-Genome Sequence of Candidatus Oderbacter manganicum from the National Park Lower Oder Valley, Germany.</title>
        <authorList>
            <person name="Braun B."/>
            <person name="Liere K."/>
            <person name="Szewzyk U."/>
        </authorList>
    </citation>
    <scope>NUCLEOTIDE SEQUENCE [LARGE SCALE GENOMIC DNA]</scope>
    <source>
        <strain evidence="1 2">OTSz_A_272</strain>
    </source>
</reference>
<dbReference type="InParanoid" id="A0A1B1AJZ0"/>
<keyword evidence="2" id="KW-1185">Reference proteome</keyword>
<organism evidence="1 2">
    <name type="scientific">Candidatus Viadribacter manganicus</name>
    <dbReference type="NCBI Taxonomy" id="1759059"/>
    <lineage>
        <taxon>Bacteria</taxon>
        <taxon>Pseudomonadati</taxon>
        <taxon>Pseudomonadota</taxon>
        <taxon>Alphaproteobacteria</taxon>
        <taxon>Hyphomonadales</taxon>
        <taxon>Hyphomonadaceae</taxon>
        <taxon>Candidatus Viadribacter</taxon>
    </lineage>
</organism>
<proteinExistence type="predicted"/>
<dbReference type="EMBL" id="CP013244">
    <property type="protein sequence ID" value="ANP46889.1"/>
    <property type="molecule type" value="Genomic_DNA"/>
</dbReference>
<evidence type="ECO:0000313" key="2">
    <source>
        <dbReference type="Proteomes" id="UP000092498"/>
    </source>
</evidence>
<name>A0A1B1AJZ0_9PROT</name>
<sequence length="104" mass="11147">MSRKRWIWIGVLAVAAMAIGAGAWASRGQVEYASIATGYAAKQTCSCLHVSGRTLDSCIADFPEEARENITVAQEGDTVRASVLFGAISSNAIYEEEFGCRIVN</sequence>